<evidence type="ECO:0000313" key="3">
    <source>
        <dbReference type="Proteomes" id="UP000266673"/>
    </source>
</evidence>
<sequence>MPRSKKRILQLQKNASIACQSLKSTIDVSDDKMFEENAIMDEEDVETIISNSFEKIMDQMNKTQIINKKRPLSATGTIPITNFFKLEDLESGEEDDKDDDQSNYNQDCQDEDDQDIDDDNNEINQRRIYIDGYERSDVVAYRNEFLKQMGEFDLLMPKWLDKECKVKTLPNLRQDQRPHILVTHDEVGSSLHISDFLTEEIGRLKDNEGEARVIIALGANHDGYWNSERLLDQVHNAIIIFERTHPGTIRIWAFDNAMVHMAMAPDALKANKMNLNPKGHQPKMHPTTWDGNVQSLVIPSDYPDVNLRGQAKGMKKVLQECGLWRDGLMADCKNGHTEEELENRGHKVIFYPKFHSELNYIEMYWDGAKTYARKHCNCTWAGLLRTAPVALDSVPVEQIRAYARLSFW</sequence>
<dbReference type="PANTHER" id="PTHR35871:SF1">
    <property type="entry name" value="CXC1-LIKE CYSTEINE CLUSTER ASSOCIATED WITH KDZ TRANSPOSASES DOMAIN-CONTAINING PROTEIN"/>
    <property type="match status" value="1"/>
</dbReference>
<proteinExistence type="predicted"/>
<accession>A0A397W4G0</accession>
<dbReference type="STRING" id="44941.A0A397W4G0"/>
<dbReference type="Proteomes" id="UP000266673">
    <property type="component" value="Unassembled WGS sequence"/>
</dbReference>
<dbReference type="InterPro" id="IPR036397">
    <property type="entry name" value="RNaseH_sf"/>
</dbReference>
<evidence type="ECO:0000256" key="1">
    <source>
        <dbReference type="SAM" id="MobiDB-lite"/>
    </source>
</evidence>
<reference evidence="2 3" key="1">
    <citation type="submission" date="2018-06" db="EMBL/GenBank/DDBJ databases">
        <title>Comparative genomics reveals the genomic features of Rhizophagus irregularis, R. cerebriforme, R. diaphanum and Gigaspora rosea, and their symbiotic lifestyle signature.</title>
        <authorList>
            <person name="Morin E."/>
            <person name="San Clemente H."/>
            <person name="Chen E.C.H."/>
            <person name="De La Providencia I."/>
            <person name="Hainaut M."/>
            <person name="Kuo A."/>
            <person name="Kohler A."/>
            <person name="Murat C."/>
            <person name="Tang N."/>
            <person name="Roy S."/>
            <person name="Loubradou J."/>
            <person name="Henrissat B."/>
            <person name="Grigoriev I.V."/>
            <person name="Corradi N."/>
            <person name="Roux C."/>
            <person name="Martin F.M."/>
        </authorList>
    </citation>
    <scope>NUCLEOTIDE SEQUENCE [LARGE SCALE GENOMIC DNA]</scope>
    <source>
        <strain evidence="2 3">DAOM 194757</strain>
    </source>
</reference>
<feature type="region of interest" description="Disordered" evidence="1">
    <location>
        <begin position="90"/>
        <end position="123"/>
    </location>
</feature>
<protein>
    <submittedName>
        <fullName evidence="2">Uncharacterized protein</fullName>
    </submittedName>
</protein>
<name>A0A397W4G0_9GLOM</name>
<feature type="compositionally biased region" description="Acidic residues" evidence="1">
    <location>
        <begin position="90"/>
        <end position="101"/>
    </location>
</feature>
<evidence type="ECO:0000313" key="2">
    <source>
        <dbReference type="EMBL" id="RIB29564.1"/>
    </source>
</evidence>
<comment type="caution">
    <text evidence="2">The sequence shown here is derived from an EMBL/GenBank/DDBJ whole genome shotgun (WGS) entry which is preliminary data.</text>
</comment>
<dbReference type="Gene3D" id="3.30.420.10">
    <property type="entry name" value="Ribonuclease H-like superfamily/Ribonuclease H"/>
    <property type="match status" value="1"/>
</dbReference>
<dbReference type="PANTHER" id="PTHR35871">
    <property type="entry name" value="EXPRESSED PROTEIN"/>
    <property type="match status" value="1"/>
</dbReference>
<dbReference type="GO" id="GO:0003676">
    <property type="term" value="F:nucleic acid binding"/>
    <property type="evidence" value="ECO:0007669"/>
    <property type="project" value="InterPro"/>
</dbReference>
<keyword evidence="3" id="KW-1185">Reference proteome</keyword>
<dbReference type="AlphaFoldDB" id="A0A397W4G0"/>
<dbReference type="EMBL" id="QKWP01000035">
    <property type="protein sequence ID" value="RIB29564.1"/>
    <property type="molecule type" value="Genomic_DNA"/>
</dbReference>
<dbReference type="OrthoDB" id="2418550at2759"/>
<organism evidence="2 3">
    <name type="scientific">Gigaspora rosea</name>
    <dbReference type="NCBI Taxonomy" id="44941"/>
    <lineage>
        <taxon>Eukaryota</taxon>
        <taxon>Fungi</taxon>
        <taxon>Fungi incertae sedis</taxon>
        <taxon>Mucoromycota</taxon>
        <taxon>Glomeromycotina</taxon>
        <taxon>Glomeromycetes</taxon>
        <taxon>Diversisporales</taxon>
        <taxon>Gigasporaceae</taxon>
        <taxon>Gigaspora</taxon>
    </lineage>
</organism>
<gene>
    <name evidence="2" type="ORF">C2G38_2155049</name>
</gene>
<feature type="compositionally biased region" description="Acidic residues" evidence="1">
    <location>
        <begin position="108"/>
        <end position="121"/>
    </location>
</feature>